<accession>M2N984</accession>
<feature type="region of interest" description="Disordered" evidence="1">
    <location>
        <begin position="19"/>
        <end position="118"/>
    </location>
</feature>
<evidence type="ECO:0000256" key="1">
    <source>
        <dbReference type="SAM" id="MobiDB-lite"/>
    </source>
</evidence>
<dbReference type="KEGG" id="bcom:BAUCODRAFT_539058"/>
<evidence type="ECO:0000313" key="2">
    <source>
        <dbReference type="EMBL" id="EMC95380.1"/>
    </source>
</evidence>
<protein>
    <submittedName>
        <fullName evidence="2">Uncharacterized protein</fullName>
    </submittedName>
</protein>
<dbReference type="EMBL" id="KB445557">
    <property type="protein sequence ID" value="EMC95380.1"/>
    <property type="molecule type" value="Genomic_DNA"/>
</dbReference>
<proteinExistence type="predicted"/>
<evidence type="ECO:0000313" key="3">
    <source>
        <dbReference type="Proteomes" id="UP000011761"/>
    </source>
</evidence>
<dbReference type="AlphaFoldDB" id="M2N984"/>
<dbReference type="GeneID" id="19115285"/>
<reference evidence="2 3" key="1">
    <citation type="journal article" date="2012" name="PLoS Pathog.">
        <title>Diverse lifestyles and strategies of plant pathogenesis encoded in the genomes of eighteen Dothideomycetes fungi.</title>
        <authorList>
            <person name="Ohm R.A."/>
            <person name="Feau N."/>
            <person name="Henrissat B."/>
            <person name="Schoch C.L."/>
            <person name="Horwitz B.A."/>
            <person name="Barry K.W."/>
            <person name="Condon B.J."/>
            <person name="Copeland A.C."/>
            <person name="Dhillon B."/>
            <person name="Glaser F."/>
            <person name="Hesse C.N."/>
            <person name="Kosti I."/>
            <person name="LaButti K."/>
            <person name="Lindquist E.A."/>
            <person name="Lucas S."/>
            <person name="Salamov A.A."/>
            <person name="Bradshaw R.E."/>
            <person name="Ciuffetti L."/>
            <person name="Hamelin R.C."/>
            <person name="Kema G.H.J."/>
            <person name="Lawrence C."/>
            <person name="Scott J.A."/>
            <person name="Spatafora J.W."/>
            <person name="Turgeon B.G."/>
            <person name="de Wit P.J.G.M."/>
            <person name="Zhong S."/>
            <person name="Goodwin S.B."/>
            <person name="Grigoriev I.V."/>
        </authorList>
    </citation>
    <scope>NUCLEOTIDE SEQUENCE [LARGE SCALE GENOMIC DNA]</scope>
    <source>
        <strain evidence="2 3">UAMH 10762</strain>
    </source>
</reference>
<feature type="compositionally biased region" description="Polar residues" evidence="1">
    <location>
        <begin position="43"/>
        <end position="83"/>
    </location>
</feature>
<gene>
    <name evidence="2" type="ORF">BAUCODRAFT_539058</name>
</gene>
<sequence>MNPLANPFVPSAIAWKAPAANAPNQGRSQAPHPTFTQPALFKNSASDTSVITNPWSPSQKARITARNAQAGLQSSDSISTQPQESHDRTANMTNTSPHSGVKDSQPNTSWIRSEPARPQMAETRKLWMEHINRAMDTLRDNKAWSTTELVQRAQEYLEKHTQYQRPHPCPPSQAPTAPNKAARYDNLHHSFSVPGRDAVLYAEPQTEIGRAQLREIIWTSIPYRLQIQKPQQ</sequence>
<organism evidence="2 3">
    <name type="scientific">Baudoinia panamericana (strain UAMH 10762)</name>
    <name type="common">Angels' share fungus</name>
    <name type="synonym">Baudoinia compniacensis (strain UAMH 10762)</name>
    <dbReference type="NCBI Taxonomy" id="717646"/>
    <lineage>
        <taxon>Eukaryota</taxon>
        <taxon>Fungi</taxon>
        <taxon>Dikarya</taxon>
        <taxon>Ascomycota</taxon>
        <taxon>Pezizomycotina</taxon>
        <taxon>Dothideomycetes</taxon>
        <taxon>Dothideomycetidae</taxon>
        <taxon>Mycosphaerellales</taxon>
        <taxon>Teratosphaeriaceae</taxon>
        <taxon>Baudoinia</taxon>
    </lineage>
</organism>
<feature type="compositionally biased region" description="Polar residues" evidence="1">
    <location>
        <begin position="90"/>
        <end position="111"/>
    </location>
</feature>
<dbReference type="Proteomes" id="UP000011761">
    <property type="component" value="Unassembled WGS sequence"/>
</dbReference>
<name>M2N984_BAUPA</name>
<dbReference type="RefSeq" id="XP_007677868.1">
    <property type="nucleotide sequence ID" value="XM_007679678.1"/>
</dbReference>
<dbReference type="HOGENOM" id="CLU_1194702_0_0_1"/>
<keyword evidence="3" id="KW-1185">Reference proteome</keyword>